<dbReference type="InterPro" id="IPR019815">
    <property type="entry name" value="Translation_initiation_fac_3_C"/>
</dbReference>
<proteinExistence type="inferred from homology"/>
<dbReference type="AlphaFoldDB" id="A0A831YAV9"/>
<dbReference type="GO" id="GO:0005829">
    <property type="term" value="C:cytosol"/>
    <property type="evidence" value="ECO:0007669"/>
    <property type="project" value="TreeGrafter"/>
</dbReference>
<dbReference type="InterPro" id="IPR001288">
    <property type="entry name" value="Translation_initiation_fac_3"/>
</dbReference>
<evidence type="ECO:0000313" key="9">
    <source>
        <dbReference type="EMBL" id="HEV09102.1"/>
    </source>
</evidence>
<name>A0A831YAV9_9AQUI</name>
<dbReference type="Gene3D" id="3.30.110.10">
    <property type="entry name" value="Translation initiation factor 3 (IF-3), C-terminal domain"/>
    <property type="match status" value="1"/>
</dbReference>
<dbReference type="GO" id="GO:0003743">
    <property type="term" value="F:translation initiation factor activity"/>
    <property type="evidence" value="ECO:0007669"/>
    <property type="project" value="UniProtKB-UniRule"/>
</dbReference>
<evidence type="ECO:0000259" key="8">
    <source>
        <dbReference type="Pfam" id="PF05198"/>
    </source>
</evidence>
<feature type="domain" description="Translation initiation factor 3 N-terminal" evidence="8">
    <location>
        <begin position="6"/>
        <end position="75"/>
    </location>
</feature>
<dbReference type="EMBL" id="DSFC01000098">
    <property type="protein sequence ID" value="HEV09102.1"/>
    <property type="molecule type" value="Genomic_DNA"/>
</dbReference>
<dbReference type="PANTHER" id="PTHR10938">
    <property type="entry name" value="TRANSLATION INITIATION FACTOR IF-3"/>
    <property type="match status" value="1"/>
</dbReference>
<keyword evidence="4" id="KW-0963">Cytoplasm</keyword>
<keyword evidence="2 4" id="KW-0396">Initiation factor</keyword>
<dbReference type="GO" id="GO:0016020">
    <property type="term" value="C:membrane"/>
    <property type="evidence" value="ECO:0007669"/>
    <property type="project" value="TreeGrafter"/>
</dbReference>
<dbReference type="Pfam" id="PF00707">
    <property type="entry name" value="IF3_C"/>
    <property type="match status" value="1"/>
</dbReference>
<dbReference type="InterPro" id="IPR036787">
    <property type="entry name" value="T_IF-3_N_sf"/>
</dbReference>
<dbReference type="Proteomes" id="UP000885621">
    <property type="component" value="Unassembled WGS sequence"/>
</dbReference>
<dbReference type="FunFam" id="3.10.20.80:FF:000001">
    <property type="entry name" value="Translation initiation factor IF-3"/>
    <property type="match status" value="1"/>
</dbReference>
<dbReference type="GO" id="GO:0043022">
    <property type="term" value="F:ribosome binding"/>
    <property type="evidence" value="ECO:0007669"/>
    <property type="project" value="UniProtKB-ARBA"/>
</dbReference>
<keyword evidence="3 4" id="KW-0648">Protein biosynthesis</keyword>
<protein>
    <recommendedName>
        <fullName evidence="4 5">Translation initiation factor IF-3</fullName>
    </recommendedName>
</protein>
<dbReference type="PANTHER" id="PTHR10938:SF0">
    <property type="entry name" value="TRANSLATION INITIATION FACTOR IF-3, MITOCHONDRIAL"/>
    <property type="match status" value="1"/>
</dbReference>
<reference evidence="9" key="1">
    <citation type="journal article" date="2020" name="mSystems">
        <title>Genome- and Community-Level Interaction Insights into Carbon Utilization and Element Cycling Functions of Hydrothermarchaeota in Hydrothermal Sediment.</title>
        <authorList>
            <person name="Zhou Z."/>
            <person name="Liu Y."/>
            <person name="Xu W."/>
            <person name="Pan J."/>
            <person name="Luo Z.H."/>
            <person name="Li M."/>
        </authorList>
    </citation>
    <scope>NUCLEOTIDE SEQUENCE [LARGE SCALE GENOMIC DNA]</scope>
    <source>
        <strain evidence="9">SpSt-1257</strain>
    </source>
</reference>
<sequence>MQELRINNQIRVREVRLIDDEGKNLGIVPIEEALRLAKEKNLDLVEVSPNANPPVCKIMDYGKYKFEQKKKEKEAKKKQHVQEVKEMKFKLNIEKHDYDTKIKHIREFIQDGDKVRVWIWFRGRENVHPELGDKLAQKIIEDVSDIATLEKPPVKEGRNMMFTLIPKK</sequence>
<accession>A0A831YAV9</accession>
<dbReference type="InterPro" id="IPR019814">
    <property type="entry name" value="Translation_initiation_fac_3_N"/>
</dbReference>
<dbReference type="GO" id="GO:0032790">
    <property type="term" value="P:ribosome disassembly"/>
    <property type="evidence" value="ECO:0007669"/>
    <property type="project" value="TreeGrafter"/>
</dbReference>
<feature type="domain" description="Translation initiation factor 3 C-terminal" evidence="7">
    <location>
        <begin position="83"/>
        <end position="167"/>
    </location>
</feature>
<dbReference type="SUPFAM" id="SSF55200">
    <property type="entry name" value="Translation initiation factor IF3, C-terminal domain"/>
    <property type="match status" value="1"/>
</dbReference>
<gene>
    <name evidence="4" type="primary">infC</name>
    <name evidence="9" type="ORF">ENO34_01730</name>
</gene>
<comment type="subcellular location">
    <subcellularLocation>
        <location evidence="4 6">Cytoplasm</location>
    </subcellularLocation>
</comment>
<dbReference type="Gene3D" id="3.10.20.80">
    <property type="entry name" value="Translation initiation factor 3 (IF-3), N-terminal domain"/>
    <property type="match status" value="1"/>
</dbReference>
<evidence type="ECO:0000256" key="4">
    <source>
        <dbReference type="HAMAP-Rule" id="MF_00080"/>
    </source>
</evidence>
<dbReference type="FunFam" id="3.30.110.10:FF:000001">
    <property type="entry name" value="Translation initiation factor IF-3"/>
    <property type="match status" value="1"/>
</dbReference>
<comment type="function">
    <text evidence="4 6">IF-3 binds to the 30S ribosomal subunit and shifts the equilibrium between 70S ribosomes and their 50S and 30S subunits in favor of the free subunits, thus enhancing the availability of 30S subunits on which protein synthesis initiation begins.</text>
</comment>
<dbReference type="SUPFAM" id="SSF54364">
    <property type="entry name" value="Translation initiation factor IF3, N-terminal domain"/>
    <property type="match status" value="1"/>
</dbReference>
<dbReference type="Pfam" id="PF05198">
    <property type="entry name" value="IF3_N"/>
    <property type="match status" value="1"/>
</dbReference>
<dbReference type="PROSITE" id="PS00938">
    <property type="entry name" value="IF3"/>
    <property type="match status" value="1"/>
</dbReference>
<comment type="subunit">
    <text evidence="4 6">Monomer.</text>
</comment>
<evidence type="ECO:0000256" key="3">
    <source>
        <dbReference type="ARBA" id="ARBA00022917"/>
    </source>
</evidence>
<comment type="similarity">
    <text evidence="1 4 6">Belongs to the IF-3 family.</text>
</comment>
<organism evidence="9">
    <name type="scientific">Sulfurihydrogenibium azorense</name>
    <dbReference type="NCBI Taxonomy" id="309806"/>
    <lineage>
        <taxon>Bacteria</taxon>
        <taxon>Pseudomonadati</taxon>
        <taxon>Aquificota</taxon>
        <taxon>Aquificia</taxon>
        <taxon>Aquificales</taxon>
        <taxon>Hydrogenothermaceae</taxon>
        <taxon>Sulfurihydrogenibium</taxon>
    </lineage>
</organism>
<dbReference type="InterPro" id="IPR019813">
    <property type="entry name" value="Translation_initiation_fac3_CS"/>
</dbReference>
<evidence type="ECO:0000256" key="6">
    <source>
        <dbReference type="RuleBase" id="RU000646"/>
    </source>
</evidence>
<evidence type="ECO:0000259" key="7">
    <source>
        <dbReference type="Pfam" id="PF00707"/>
    </source>
</evidence>
<dbReference type="InterPro" id="IPR036788">
    <property type="entry name" value="T_IF-3_C_sf"/>
</dbReference>
<evidence type="ECO:0000256" key="1">
    <source>
        <dbReference type="ARBA" id="ARBA00005439"/>
    </source>
</evidence>
<dbReference type="HAMAP" id="MF_00080">
    <property type="entry name" value="IF_3"/>
    <property type="match status" value="1"/>
</dbReference>
<dbReference type="NCBIfam" id="TIGR00168">
    <property type="entry name" value="infC"/>
    <property type="match status" value="1"/>
</dbReference>
<evidence type="ECO:0000256" key="2">
    <source>
        <dbReference type="ARBA" id="ARBA00022540"/>
    </source>
</evidence>
<evidence type="ECO:0000256" key="5">
    <source>
        <dbReference type="NCBIfam" id="TIGR00168"/>
    </source>
</evidence>
<comment type="caution">
    <text evidence="9">The sequence shown here is derived from an EMBL/GenBank/DDBJ whole genome shotgun (WGS) entry which is preliminary data.</text>
</comment>